<dbReference type="SUPFAM" id="SSF141868">
    <property type="entry name" value="EAL domain-like"/>
    <property type="match status" value="1"/>
</dbReference>
<keyword evidence="3" id="KW-1185">Reference proteome</keyword>
<evidence type="ECO:0000259" key="1">
    <source>
        <dbReference type="PROSITE" id="PS50883"/>
    </source>
</evidence>
<accession>A0A4V1HHX4</accession>
<dbReference type="RefSeq" id="WP_138565207.1">
    <property type="nucleotide sequence ID" value="NZ_CP040602.1"/>
</dbReference>
<dbReference type="Proteomes" id="UP000304864">
    <property type="component" value="Chromosome"/>
</dbReference>
<dbReference type="GO" id="GO:0071111">
    <property type="term" value="F:cyclic-guanylate-specific phosphodiesterase activity"/>
    <property type="evidence" value="ECO:0007669"/>
    <property type="project" value="InterPro"/>
</dbReference>
<dbReference type="SMART" id="SM00052">
    <property type="entry name" value="EAL"/>
    <property type="match status" value="1"/>
</dbReference>
<gene>
    <name evidence="2" type="ORF">FE785_07745</name>
</gene>
<evidence type="ECO:0000313" key="2">
    <source>
        <dbReference type="EMBL" id="QCU90533.1"/>
    </source>
</evidence>
<reference evidence="2 3" key="1">
    <citation type="submission" date="2019-05" db="EMBL/GenBank/DDBJ databases">
        <title>Thiomicrorhabdus sediminis sp. nov, a novel sulfur-oxidizing bacterium isolated from coastal sediment.</title>
        <authorList>
            <person name="Liu X."/>
        </authorList>
    </citation>
    <scope>NUCLEOTIDE SEQUENCE [LARGE SCALE GENOMIC DNA]</scope>
    <source>
        <strain evidence="2 3">G1</strain>
    </source>
</reference>
<dbReference type="InterPro" id="IPR050706">
    <property type="entry name" value="Cyclic-di-GMP_PDE-like"/>
</dbReference>
<protein>
    <submittedName>
        <fullName evidence="2">EAL domain-containing protein</fullName>
    </submittedName>
</protein>
<dbReference type="CDD" id="cd01948">
    <property type="entry name" value="EAL"/>
    <property type="match status" value="1"/>
</dbReference>
<dbReference type="Pfam" id="PF00563">
    <property type="entry name" value="EAL"/>
    <property type="match status" value="1"/>
</dbReference>
<dbReference type="AlphaFoldDB" id="A0A4V1HHX4"/>
<name>A0A4V1HHX4_9GAMM</name>
<dbReference type="PROSITE" id="PS50883">
    <property type="entry name" value="EAL"/>
    <property type="match status" value="1"/>
</dbReference>
<dbReference type="EMBL" id="CP040602">
    <property type="protein sequence ID" value="QCU90533.1"/>
    <property type="molecule type" value="Genomic_DNA"/>
</dbReference>
<dbReference type="PANTHER" id="PTHR33121">
    <property type="entry name" value="CYCLIC DI-GMP PHOSPHODIESTERASE PDEF"/>
    <property type="match status" value="1"/>
</dbReference>
<dbReference type="InterPro" id="IPR001633">
    <property type="entry name" value="EAL_dom"/>
</dbReference>
<dbReference type="KEGG" id="thig:FE785_07745"/>
<feature type="domain" description="EAL" evidence="1">
    <location>
        <begin position="1"/>
        <end position="217"/>
    </location>
</feature>
<dbReference type="Gene3D" id="3.20.20.450">
    <property type="entry name" value="EAL domain"/>
    <property type="match status" value="1"/>
</dbReference>
<organism evidence="2 3">
    <name type="scientific">Thiomicrorhabdus sediminis</name>
    <dbReference type="NCBI Taxonomy" id="2580412"/>
    <lineage>
        <taxon>Bacteria</taxon>
        <taxon>Pseudomonadati</taxon>
        <taxon>Pseudomonadota</taxon>
        <taxon>Gammaproteobacteria</taxon>
        <taxon>Thiotrichales</taxon>
        <taxon>Piscirickettsiaceae</taxon>
        <taxon>Thiomicrorhabdus</taxon>
    </lineage>
</organism>
<dbReference type="OrthoDB" id="675397at2"/>
<sequence length="220" mass="24727">MIRWNHPTYGLIPPDEFIGFAEMSNTITPLTLWVLNSAIETHAQLTAYVPDSVMSINVSSRNLYDRGFPEQVAQLIKDKKANPKHFILEITESAIMEEPQQAAQTIQALSEMGFDISIDDFGTGYSSLAYLKNLAVNELKIDRTFVSDMTSDDNDYKIVKSTIDLAHNLGLSVTAEGVETEEIEQILLQLNCDITQGYYYSKPLPFAELIDWIKAQSPNK</sequence>
<proteinExistence type="predicted"/>
<dbReference type="PANTHER" id="PTHR33121:SF71">
    <property type="entry name" value="OXYGEN SENSOR PROTEIN DOSP"/>
    <property type="match status" value="1"/>
</dbReference>
<dbReference type="InterPro" id="IPR035919">
    <property type="entry name" value="EAL_sf"/>
</dbReference>
<evidence type="ECO:0000313" key="3">
    <source>
        <dbReference type="Proteomes" id="UP000304864"/>
    </source>
</evidence>